<dbReference type="FunFam" id="3.20.20.100:FF:000015">
    <property type="entry name" value="Oxidoreductase, aldo/keto reductase family"/>
    <property type="match status" value="1"/>
</dbReference>
<comment type="similarity">
    <text evidence="1">Belongs to the aldo/keto reductase family.</text>
</comment>
<keyword evidence="8" id="KW-1185">Reference proteome</keyword>
<evidence type="ECO:0000313" key="7">
    <source>
        <dbReference type="EMBL" id="KAF2822474.1"/>
    </source>
</evidence>
<dbReference type="PANTHER" id="PTHR43827:SF13">
    <property type="entry name" value="ALDO_KETO REDUCTASE FAMILY PROTEIN"/>
    <property type="match status" value="1"/>
</dbReference>
<dbReference type="PROSITE" id="PS00063">
    <property type="entry name" value="ALDOKETO_REDUCTASE_3"/>
    <property type="match status" value="1"/>
</dbReference>
<dbReference type="EMBL" id="MU006234">
    <property type="protein sequence ID" value="KAF2822474.1"/>
    <property type="molecule type" value="Genomic_DNA"/>
</dbReference>
<dbReference type="PRINTS" id="PR00069">
    <property type="entry name" value="ALDKETRDTASE"/>
</dbReference>
<dbReference type="InterPro" id="IPR020471">
    <property type="entry name" value="AKR"/>
</dbReference>
<protein>
    <submittedName>
        <fullName evidence="7">Aldo/keto reductase</fullName>
    </submittedName>
</protein>
<evidence type="ECO:0000256" key="4">
    <source>
        <dbReference type="PIRSR" id="PIRSR000097-2"/>
    </source>
</evidence>
<dbReference type="OrthoDB" id="416253at2759"/>
<sequence>MAPLTISSKYRMNSGYEIPVLGYGVYQTPADVASEVVQHALKVGYRHVDSAVAYRNEQPSAEGMKNSGLSREELFFTTKIPPKDMGYDSAKKHIENSLNITGFDYVDLYLLHSPYGGKTNRIGAWKALVEGVEAGKIRSIGVSNYGVHHLDELEAWIKQTEATEGKGKGGILSINQVELHPWLARPDIAEWCKKRCVLLQAYSPLVRATRNEDPLLQPLAKKYNKTPSQVLIRWSLQMGFVPLPKSVTPSRIEENADVYDFELTGEEMKSLDTGAYEVCAWDPTKSHD</sequence>
<feature type="binding site" evidence="4">
    <location>
        <position position="112"/>
    </location>
    <ligand>
        <name>substrate</name>
    </ligand>
</feature>
<dbReference type="Proteomes" id="UP000799424">
    <property type="component" value="Unassembled WGS sequence"/>
</dbReference>
<proteinExistence type="inferred from homology"/>
<dbReference type="GO" id="GO:0016491">
    <property type="term" value="F:oxidoreductase activity"/>
    <property type="evidence" value="ECO:0007669"/>
    <property type="project" value="UniProtKB-KW"/>
</dbReference>
<evidence type="ECO:0000256" key="5">
    <source>
        <dbReference type="PIRSR" id="PIRSR000097-3"/>
    </source>
</evidence>
<feature type="domain" description="NADP-dependent oxidoreductase" evidence="6">
    <location>
        <begin position="27"/>
        <end position="272"/>
    </location>
</feature>
<dbReference type="PROSITE" id="PS00062">
    <property type="entry name" value="ALDOKETO_REDUCTASE_2"/>
    <property type="match status" value="1"/>
</dbReference>
<feature type="active site" description="Proton donor" evidence="3">
    <location>
        <position position="54"/>
    </location>
</feature>
<gene>
    <name evidence="7" type="ORF">CC86DRAFT_300482</name>
</gene>
<dbReference type="InterPro" id="IPR023210">
    <property type="entry name" value="NADP_OxRdtase_dom"/>
</dbReference>
<evidence type="ECO:0000259" key="6">
    <source>
        <dbReference type="Pfam" id="PF00248"/>
    </source>
</evidence>
<feature type="site" description="Lowers pKa of active site Tyr" evidence="5">
    <location>
        <position position="79"/>
    </location>
</feature>
<dbReference type="SUPFAM" id="SSF51430">
    <property type="entry name" value="NAD(P)-linked oxidoreductase"/>
    <property type="match status" value="1"/>
</dbReference>
<dbReference type="AlphaFoldDB" id="A0A6A6ZPX2"/>
<reference evidence="7" key="1">
    <citation type="journal article" date="2020" name="Stud. Mycol.">
        <title>101 Dothideomycetes genomes: a test case for predicting lifestyles and emergence of pathogens.</title>
        <authorList>
            <person name="Haridas S."/>
            <person name="Albert R."/>
            <person name="Binder M."/>
            <person name="Bloem J."/>
            <person name="Labutti K."/>
            <person name="Salamov A."/>
            <person name="Andreopoulos B."/>
            <person name="Baker S."/>
            <person name="Barry K."/>
            <person name="Bills G."/>
            <person name="Bluhm B."/>
            <person name="Cannon C."/>
            <person name="Castanera R."/>
            <person name="Culley D."/>
            <person name="Daum C."/>
            <person name="Ezra D."/>
            <person name="Gonzalez J."/>
            <person name="Henrissat B."/>
            <person name="Kuo A."/>
            <person name="Liang C."/>
            <person name="Lipzen A."/>
            <person name="Lutzoni F."/>
            <person name="Magnuson J."/>
            <person name="Mondo S."/>
            <person name="Nolan M."/>
            <person name="Ohm R."/>
            <person name="Pangilinan J."/>
            <person name="Park H.-J."/>
            <person name="Ramirez L."/>
            <person name="Alfaro M."/>
            <person name="Sun H."/>
            <person name="Tritt A."/>
            <person name="Yoshinaga Y."/>
            <person name="Zwiers L.-H."/>
            <person name="Turgeon B."/>
            <person name="Goodwin S."/>
            <person name="Spatafora J."/>
            <person name="Crous P."/>
            <person name="Grigoriev I."/>
        </authorList>
    </citation>
    <scope>NUCLEOTIDE SEQUENCE</scope>
    <source>
        <strain evidence="7">CBS 113818</strain>
    </source>
</reference>
<evidence type="ECO:0000256" key="1">
    <source>
        <dbReference type="ARBA" id="ARBA00007905"/>
    </source>
</evidence>
<dbReference type="InterPro" id="IPR018170">
    <property type="entry name" value="Aldo/ket_reductase_CS"/>
</dbReference>
<dbReference type="PANTHER" id="PTHR43827">
    <property type="entry name" value="2,5-DIKETO-D-GLUCONIC ACID REDUCTASE"/>
    <property type="match status" value="1"/>
</dbReference>
<dbReference type="PIRSF" id="PIRSF000097">
    <property type="entry name" value="AKR"/>
    <property type="match status" value="1"/>
</dbReference>
<dbReference type="InterPro" id="IPR036812">
    <property type="entry name" value="NAD(P)_OxRdtase_dom_sf"/>
</dbReference>
<dbReference type="CDD" id="cd19071">
    <property type="entry name" value="AKR_AKR1-5-like"/>
    <property type="match status" value="1"/>
</dbReference>
<evidence type="ECO:0000313" key="8">
    <source>
        <dbReference type="Proteomes" id="UP000799424"/>
    </source>
</evidence>
<dbReference type="Pfam" id="PF00248">
    <property type="entry name" value="Aldo_ket_red"/>
    <property type="match status" value="1"/>
</dbReference>
<name>A0A6A6ZPX2_9PLEO</name>
<evidence type="ECO:0000256" key="3">
    <source>
        <dbReference type="PIRSR" id="PIRSR000097-1"/>
    </source>
</evidence>
<accession>A0A6A6ZPX2</accession>
<evidence type="ECO:0000256" key="2">
    <source>
        <dbReference type="ARBA" id="ARBA00023002"/>
    </source>
</evidence>
<keyword evidence="2" id="KW-0560">Oxidoreductase</keyword>
<dbReference type="Gene3D" id="3.20.20.100">
    <property type="entry name" value="NADP-dependent oxidoreductase domain"/>
    <property type="match status" value="1"/>
</dbReference>
<organism evidence="7 8">
    <name type="scientific">Ophiobolus disseminans</name>
    <dbReference type="NCBI Taxonomy" id="1469910"/>
    <lineage>
        <taxon>Eukaryota</taxon>
        <taxon>Fungi</taxon>
        <taxon>Dikarya</taxon>
        <taxon>Ascomycota</taxon>
        <taxon>Pezizomycotina</taxon>
        <taxon>Dothideomycetes</taxon>
        <taxon>Pleosporomycetidae</taxon>
        <taxon>Pleosporales</taxon>
        <taxon>Pleosporineae</taxon>
        <taxon>Phaeosphaeriaceae</taxon>
        <taxon>Ophiobolus</taxon>
    </lineage>
</organism>